<dbReference type="EMBL" id="CP163440">
    <property type="protein sequence ID" value="XDQ68435.1"/>
    <property type="molecule type" value="Genomic_DNA"/>
</dbReference>
<protein>
    <submittedName>
        <fullName evidence="2">Uncharacterized protein</fullName>
    </submittedName>
</protein>
<sequence length="40" mass="4388">MDRSKSELAAQARPVRAETVTTLTEQTSAVRIEDVEDEGP</sequence>
<reference evidence="2" key="1">
    <citation type="submission" date="2024-07" db="EMBL/GenBank/DDBJ databases">
        <authorList>
            <person name="Yu S.T."/>
        </authorList>
    </citation>
    <scope>NUCLEOTIDE SEQUENCE</scope>
    <source>
        <strain evidence="2">R35</strain>
    </source>
</reference>
<dbReference type="AlphaFoldDB" id="A0AB39SRR3"/>
<feature type="region of interest" description="Disordered" evidence="1">
    <location>
        <begin position="1"/>
        <end position="40"/>
    </location>
</feature>
<accession>A0AB39SRR3</accession>
<organism evidence="2">
    <name type="scientific">Streptomyces sp. R35</name>
    <dbReference type="NCBI Taxonomy" id="3238630"/>
    <lineage>
        <taxon>Bacteria</taxon>
        <taxon>Bacillati</taxon>
        <taxon>Actinomycetota</taxon>
        <taxon>Actinomycetes</taxon>
        <taxon>Kitasatosporales</taxon>
        <taxon>Streptomycetaceae</taxon>
        <taxon>Streptomyces</taxon>
    </lineage>
</organism>
<evidence type="ECO:0000256" key="1">
    <source>
        <dbReference type="SAM" id="MobiDB-lite"/>
    </source>
</evidence>
<dbReference type="RefSeq" id="WP_369265246.1">
    <property type="nucleotide sequence ID" value="NZ_CP163440.1"/>
</dbReference>
<evidence type="ECO:0000313" key="2">
    <source>
        <dbReference type="EMBL" id="XDQ68435.1"/>
    </source>
</evidence>
<name>A0AB39SRR3_9ACTN</name>
<feature type="compositionally biased region" description="Polar residues" evidence="1">
    <location>
        <begin position="19"/>
        <end position="29"/>
    </location>
</feature>
<gene>
    <name evidence="2" type="ORF">AB5J50_50735</name>
</gene>
<proteinExistence type="predicted"/>